<dbReference type="NCBIfam" id="TIGR01707">
    <property type="entry name" value="gspI"/>
    <property type="match status" value="1"/>
</dbReference>
<dbReference type="InterPro" id="IPR045584">
    <property type="entry name" value="Pilin-like"/>
</dbReference>
<dbReference type="InterPro" id="IPR003413">
    <property type="entry name" value="T2SS_GspI_C"/>
</dbReference>
<keyword evidence="8 9" id="KW-0472">Membrane</keyword>
<keyword evidence="5 9" id="KW-0997">Cell inner membrane</keyword>
<comment type="subunit">
    <text evidence="9">Type II secretion is composed of four main components: the outer membrane complex, the inner membrane complex, the cytoplasmic secretion ATPase and the periplasm-spanning pseudopilus.</text>
</comment>
<dbReference type="OrthoDB" id="5296572at2"/>
<keyword evidence="3" id="KW-1003">Cell membrane</keyword>
<evidence type="ECO:0000256" key="6">
    <source>
        <dbReference type="ARBA" id="ARBA00022692"/>
    </source>
</evidence>
<feature type="domain" description="Type II secretion system protein GspI C-terminal" evidence="11">
    <location>
        <begin position="76"/>
        <end position="153"/>
    </location>
</feature>
<dbReference type="Proteomes" id="UP000318405">
    <property type="component" value="Unassembled WGS sequence"/>
</dbReference>
<dbReference type="SUPFAM" id="SSF54523">
    <property type="entry name" value="Pili subunits"/>
    <property type="match status" value="1"/>
</dbReference>
<dbReference type="PANTHER" id="PTHR38779:SF2">
    <property type="entry name" value="TYPE II SECRETION SYSTEM PROTEIN I-RELATED"/>
    <property type="match status" value="1"/>
</dbReference>
<evidence type="ECO:0000256" key="1">
    <source>
        <dbReference type="ARBA" id="ARBA00004377"/>
    </source>
</evidence>
<dbReference type="PANTHER" id="PTHR38779">
    <property type="entry name" value="TYPE II SECRETION SYSTEM PROTEIN I-RELATED"/>
    <property type="match status" value="1"/>
</dbReference>
<dbReference type="AlphaFoldDB" id="A0A556ACQ8"/>
<keyword evidence="6 9" id="KW-0812">Transmembrane</keyword>
<sequence length="159" mass="16765">MPCSDHGPKGQPRRLRRGPARQVHPGAEGAPFFLPLGRAARGFTLIEVLIALAIVAVALGAAVRAAGMIAGNDAGLRERAIAVLSAENRLAEMRLAREFPAPGRGSVPCPQGGIALVCEHTISSSVNANFRQVVVRVHRQDERLETLASVGGLLSRVPE</sequence>
<dbReference type="Pfam" id="PF07963">
    <property type="entry name" value="N_methyl"/>
    <property type="match status" value="1"/>
</dbReference>
<dbReference type="GO" id="GO:0015627">
    <property type="term" value="C:type II protein secretion system complex"/>
    <property type="evidence" value="ECO:0007669"/>
    <property type="project" value="UniProtKB-UniRule"/>
</dbReference>
<dbReference type="GO" id="GO:0005886">
    <property type="term" value="C:plasma membrane"/>
    <property type="evidence" value="ECO:0007669"/>
    <property type="project" value="UniProtKB-SubCell"/>
</dbReference>
<accession>A0A556ACQ8</accession>
<protein>
    <recommendedName>
        <fullName evidence="9">Type II secretion system protein I</fullName>
        <shortName evidence="9">T2SS minor pseudopilin I</shortName>
    </recommendedName>
</protein>
<evidence type="ECO:0000256" key="7">
    <source>
        <dbReference type="ARBA" id="ARBA00022989"/>
    </source>
</evidence>
<dbReference type="Pfam" id="PF02501">
    <property type="entry name" value="T2SSI"/>
    <property type="match status" value="1"/>
</dbReference>
<evidence type="ECO:0000256" key="4">
    <source>
        <dbReference type="ARBA" id="ARBA00022481"/>
    </source>
</evidence>
<evidence type="ECO:0000256" key="3">
    <source>
        <dbReference type="ARBA" id="ARBA00022475"/>
    </source>
</evidence>
<dbReference type="GO" id="GO:0015628">
    <property type="term" value="P:protein secretion by the type II secretion system"/>
    <property type="evidence" value="ECO:0007669"/>
    <property type="project" value="UniProtKB-UniRule"/>
</dbReference>
<dbReference type="NCBIfam" id="TIGR02532">
    <property type="entry name" value="IV_pilin_GFxxxE"/>
    <property type="match status" value="1"/>
</dbReference>
<comment type="similarity">
    <text evidence="2 9">Belongs to the GSP I family.</text>
</comment>
<name>A0A556ACQ8_9BURK</name>
<evidence type="ECO:0000256" key="10">
    <source>
        <dbReference type="SAM" id="MobiDB-lite"/>
    </source>
</evidence>
<evidence type="ECO:0000256" key="8">
    <source>
        <dbReference type="ARBA" id="ARBA00023136"/>
    </source>
</evidence>
<organism evidence="12 13">
    <name type="scientific">Verticiella sediminum</name>
    <dbReference type="NCBI Taxonomy" id="1247510"/>
    <lineage>
        <taxon>Bacteria</taxon>
        <taxon>Pseudomonadati</taxon>
        <taxon>Pseudomonadota</taxon>
        <taxon>Betaproteobacteria</taxon>
        <taxon>Burkholderiales</taxon>
        <taxon>Alcaligenaceae</taxon>
        <taxon>Verticiella</taxon>
    </lineage>
</organism>
<keyword evidence="4 9" id="KW-0488">Methylation</keyword>
<feature type="transmembrane region" description="Helical" evidence="9">
    <location>
        <begin position="42"/>
        <end position="63"/>
    </location>
</feature>
<keyword evidence="13" id="KW-1185">Reference proteome</keyword>
<reference evidence="12 13" key="1">
    <citation type="submission" date="2019-07" db="EMBL/GenBank/DDBJ databases">
        <title>Qingshengfaniella alkalisoli gen. nov., sp. nov., isolated from saline soil.</title>
        <authorList>
            <person name="Xu L."/>
            <person name="Huang X.-X."/>
            <person name="Sun J.-Q."/>
        </authorList>
    </citation>
    <scope>NUCLEOTIDE SEQUENCE [LARGE SCALE GENOMIC DNA]</scope>
    <source>
        <strain evidence="12 13">DSM 27279</strain>
    </source>
</reference>
<dbReference type="PROSITE" id="PS00409">
    <property type="entry name" value="PROKAR_NTER_METHYL"/>
    <property type="match status" value="1"/>
</dbReference>
<evidence type="ECO:0000313" key="13">
    <source>
        <dbReference type="Proteomes" id="UP000318405"/>
    </source>
</evidence>
<comment type="caution">
    <text evidence="12">The sequence shown here is derived from an EMBL/GenBank/DDBJ whole genome shotgun (WGS) entry which is preliminary data.</text>
</comment>
<gene>
    <name evidence="12" type="primary">gspI</name>
    <name evidence="12" type="ORF">FOZ76_22905</name>
</gene>
<evidence type="ECO:0000256" key="2">
    <source>
        <dbReference type="ARBA" id="ARBA00008358"/>
    </source>
</evidence>
<dbReference type="InterPro" id="IPR012902">
    <property type="entry name" value="N_methyl_site"/>
</dbReference>
<keyword evidence="7 9" id="KW-1133">Transmembrane helix</keyword>
<evidence type="ECO:0000313" key="12">
    <source>
        <dbReference type="EMBL" id="TSH90653.1"/>
    </source>
</evidence>
<evidence type="ECO:0000259" key="11">
    <source>
        <dbReference type="Pfam" id="PF02501"/>
    </source>
</evidence>
<evidence type="ECO:0000256" key="9">
    <source>
        <dbReference type="RuleBase" id="RU368030"/>
    </source>
</evidence>
<evidence type="ECO:0000256" key="5">
    <source>
        <dbReference type="ARBA" id="ARBA00022519"/>
    </source>
</evidence>
<dbReference type="InterPro" id="IPR010052">
    <property type="entry name" value="T2SS_protein-GspI"/>
</dbReference>
<dbReference type="EMBL" id="VLTJ01000039">
    <property type="protein sequence ID" value="TSH90653.1"/>
    <property type="molecule type" value="Genomic_DNA"/>
</dbReference>
<proteinExistence type="inferred from homology"/>
<comment type="PTM">
    <text evidence="9">Cleaved by prepilin peptidase.</text>
</comment>
<feature type="region of interest" description="Disordered" evidence="10">
    <location>
        <begin position="1"/>
        <end position="24"/>
    </location>
</feature>
<dbReference type="Gene3D" id="3.30.1300.30">
    <property type="entry name" value="GSPII I/J protein-like"/>
    <property type="match status" value="1"/>
</dbReference>
<comment type="function">
    <text evidence="9">Component of the type II secretion system required for the energy-dependent secretion of extracellular factors such as proteases and toxins from the periplasm.</text>
</comment>
<comment type="subcellular location">
    <subcellularLocation>
        <location evidence="1 9">Cell inner membrane</location>
        <topology evidence="1 9">Single-pass membrane protein</topology>
    </subcellularLocation>
</comment>